<dbReference type="Proteomes" id="UP001172386">
    <property type="component" value="Unassembled WGS sequence"/>
</dbReference>
<sequence length="663" mass="74031">MESFRRLPELPDEIWIHILEYLDPSDLLPVQHVSTRLFKLGRDSSLWRAKCFEQAPSAVHALSGRTSALEDLLNSLSLNEPSSNASTEDAIDGRRKVSRRAKAIADWDCTTKEERIDWYTEHIARHAPLSTEWLHHAQGNEIRSMALFDGESRVLSAMEDGSIRIWDVRTATNGRRSLQESARSTDSILFADLSTASGPSQPRVQAAVGTAVDSSVVDSSRMKAYIAVNETLNEVDLNTMQLVSQEKFAWKITAISQQAGEDVPLMVGTSFSLNMHDPRIALKHQVDCQDEKVETVTTAEDDKIVFLPNYGKDKRFISPNRPSRRQTSYGRRPRDLTSWAPVEPGPQAILDRGPNEIIIAGRMPSILFYDKRTFPDPLYSVHSGARLSALALHPTAPRDSKTGTAQATLIACGEYQGRGSLEIYELPYRNPSSSYLFSNNEAGAEVPRSPFSAGPNRVYLPELTEANSEDSDTDSPGPATSTSAGTPYSYKNRQSSSSAKLLSVATQGARIVFSDGDGSLKWMERDGKGLARRWNINTYAYSHTGGALVGDAVARKICTFAKDNEWQDGKMQGMTRGDGDLLIWTGSELGIVTSRVKWEGHDDLVKDFEEKLTLDDSGERRSDRPTDIRDSSREEEYSRVMRRALERQADERRWMSRFGMRPR</sequence>
<gene>
    <name evidence="1" type="ORF">H2198_001684</name>
</gene>
<comment type="caution">
    <text evidence="1">The sequence shown here is derived from an EMBL/GenBank/DDBJ whole genome shotgun (WGS) entry which is preliminary data.</text>
</comment>
<proteinExistence type="predicted"/>
<organism evidence="1 2">
    <name type="scientific">Neophaeococcomyces mojaviensis</name>
    <dbReference type="NCBI Taxonomy" id="3383035"/>
    <lineage>
        <taxon>Eukaryota</taxon>
        <taxon>Fungi</taxon>
        <taxon>Dikarya</taxon>
        <taxon>Ascomycota</taxon>
        <taxon>Pezizomycotina</taxon>
        <taxon>Eurotiomycetes</taxon>
        <taxon>Chaetothyriomycetidae</taxon>
        <taxon>Chaetothyriales</taxon>
        <taxon>Chaetothyriales incertae sedis</taxon>
        <taxon>Neophaeococcomyces</taxon>
    </lineage>
</organism>
<dbReference type="EMBL" id="JAPDRQ010000019">
    <property type="protein sequence ID" value="KAJ9661932.1"/>
    <property type="molecule type" value="Genomic_DNA"/>
</dbReference>
<protein>
    <submittedName>
        <fullName evidence="1">Uncharacterized protein</fullName>
    </submittedName>
</protein>
<reference evidence="1" key="1">
    <citation type="submission" date="2022-10" db="EMBL/GenBank/DDBJ databases">
        <title>Culturing micro-colonial fungi from biological soil crusts in the Mojave desert and describing Neophaeococcomyces mojavensis, and introducing the new genera and species Taxawa tesnikishii.</title>
        <authorList>
            <person name="Kurbessoian T."/>
            <person name="Stajich J.E."/>
        </authorList>
    </citation>
    <scope>NUCLEOTIDE SEQUENCE</scope>
    <source>
        <strain evidence="1">JES_112</strain>
    </source>
</reference>
<accession>A0ACC3AGB6</accession>
<evidence type="ECO:0000313" key="2">
    <source>
        <dbReference type="Proteomes" id="UP001172386"/>
    </source>
</evidence>
<evidence type="ECO:0000313" key="1">
    <source>
        <dbReference type="EMBL" id="KAJ9661932.1"/>
    </source>
</evidence>
<keyword evidence="2" id="KW-1185">Reference proteome</keyword>
<name>A0ACC3AGB6_9EURO</name>